<keyword evidence="2" id="KW-0677">Repeat</keyword>
<dbReference type="InterPro" id="IPR051179">
    <property type="entry name" value="WD_repeat_multifunction"/>
</dbReference>
<dbReference type="SUPFAM" id="SSF50978">
    <property type="entry name" value="WD40 repeat-like"/>
    <property type="match status" value="1"/>
</dbReference>
<dbReference type="Gene3D" id="2.130.10.10">
    <property type="entry name" value="YVTN repeat-like/Quinoprotein amine dehydrogenase"/>
    <property type="match status" value="1"/>
</dbReference>
<dbReference type="EMBL" id="HBEW01008230">
    <property type="protein sequence ID" value="CAD8588393.1"/>
    <property type="molecule type" value="Transcribed_RNA"/>
</dbReference>
<dbReference type="InterPro" id="IPR015943">
    <property type="entry name" value="WD40/YVTN_repeat-like_dom_sf"/>
</dbReference>
<gene>
    <name evidence="3" type="ORF">OMED0929_LOCUS6944</name>
</gene>
<organism evidence="3">
    <name type="scientific">Ostreococcus mediterraneus</name>
    <dbReference type="NCBI Taxonomy" id="1486918"/>
    <lineage>
        <taxon>Eukaryota</taxon>
        <taxon>Viridiplantae</taxon>
        <taxon>Chlorophyta</taxon>
        <taxon>Mamiellophyceae</taxon>
        <taxon>Mamiellales</taxon>
        <taxon>Bathycoccaceae</taxon>
        <taxon>Ostreococcus</taxon>
    </lineage>
</organism>
<evidence type="ECO:0000313" key="3">
    <source>
        <dbReference type="EMBL" id="CAD8588393.1"/>
    </source>
</evidence>
<accession>A0A7S0PSH0</accession>
<protein>
    <submittedName>
        <fullName evidence="3">Uncharacterized protein</fullName>
    </submittedName>
</protein>
<dbReference type="PANTHER" id="PTHR19857:SF21">
    <property type="entry name" value="ANAPHASE-PROMOTING COMPLEX SUBUNIT 4 WD40 DOMAIN-CONTAINING PROTEIN"/>
    <property type="match status" value="1"/>
</dbReference>
<dbReference type="AlphaFoldDB" id="A0A7S0PSH0"/>
<evidence type="ECO:0000256" key="1">
    <source>
        <dbReference type="ARBA" id="ARBA00022574"/>
    </source>
</evidence>
<proteinExistence type="predicted"/>
<dbReference type="InterPro" id="IPR036322">
    <property type="entry name" value="WD40_repeat_dom_sf"/>
</dbReference>
<keyword evidence="1" id="KW-0853">WD repeat</keyword>
<evidence type="ECO:0000256" key="2">
    <source>
        <dbReference type="ARBA" id="ARBA00022737"/>
    </source>
</evidence>
<sequence>MIQSSSTRQNTLDAFLSRGAATKPVGAPSRTGVENIPPAVIAGENAPECIEDDIEDDDEAIILARWRRVYDGVTASSSTAANDDTASRRSRAVARAAYAYAVARANARRRARNSRNASRDSSFMGDLRRSQCVFGRGDAAKRLKLAASGVASRSLGEYGECALPHASLARLSARNNAVNAIEFDACGAYVTSGTNGGAIDVLEVGSLRETRGELYCPKVKLSTDRYIEALKWNPARNAIMTVSDSSNVVIAYRATPRALGPRRASTASAAAQSDILQNYIANAHGQASSGFGLHDLICDPNDPHAIVACSSHGQAFVWDTRVAGGKHRGELSSHLKSPLQSIVMSDDGHTVIAGVGDRSDLLIWDMRKQSAKSGTSFGMLGVKTERYDLIAHLSIAKLLQKSALGAEMMIPKTGVHWIGNDPADSRRLGFHLANGWSGVVDLLKPCVTHAHCPPAPWLEVNRQHNAAVNDVEPDSLSVPIRDLRRRRACWVPGVGTFAVGMGVKPGVRVLDFTPTTKSRHWVHGLTMADLDKEPEMRYATGNEPVLIETSTKIFTVAAHPLHHGELIAGGESALSLIGYVAERPAEENPEDEREPLDATQN</sequence>
<reference evidence="3" key="1">
    <citation type="submission" date="2021-01" db="EMBL/GenBank/DDBJ databases">
        <authorList>
            <person name="Corre E."/>
            <person name="Pelletier E."/>
            <person name="Niang G."/>
            <person name="Scheremetjew M."/>
            <person name="Finn R."/>
            <person name="Kale V."/>
            <person name="Holt S."/>
            <person name="Cochrane G."/>
            <person name="Meng A."/>
            <person name="Brown T."/>
            <person name="Cohen L."/>
        </authorList>
    </citation>
    <scope>NUCLEOTIDE SEQUENCE</scope>
    <source>
        <strain evidence="3">Clade-D-RCC2572</strain>
    </source>
</reference>
<dbReference type="PANTHER" id="PTHR19857">
    <property type="entry name" value="MITOCHONDRIAL DIVISION PROTEIN 1-RELATED"/>
    <property type="match status" value="1"/>
</dbReference>
<name>A0A7S0PSH0_9CHLO</name>